<dbReference type="GO" id="GO:0005739">
    <property type="term" value="C:mitochondrion"/>
    <property type="evidence" value="ECO:0007669"/>
    <property type="project" value="UniProtKB-SubCell"/>
</dbReference>
<feature type="domain" description="Gcp-like" evidence="11">
    <location>
        <begin position="77"/>
        <end position="381"/>
    </location>
</feature>
<dbReference type="SUPFAM" id="SSF53067">
    <property type="entry name" value="Actin-like ATPase domain"/>
    <property type="match status" value="1"/>
</dbReference>
<keyword evidence="3 10" id="KW-0808">Transferase</keyword>
<comment type="caution">
    <text evidence="12">The sequence shown here is derived from an EMBL/GenBank/DDBJ whole genome shotgun (WGS) entry which is preliminary data.</text>
</comment>
<name>A0ABD0KCP2_9CAEN</name>
<keyword evidence="6" id="KW-0809">Transit peptide</keyword>
<dbReference type="HAMAP" id="MF_01445">
    <property type="entry name" value="TsaD"/>
    <property type="match status" value="1"/>
</dbReference>
<dbReference type="Gene3D" id="3.30.420.40">
    <property type="match status" value="2"/>
</dbReference>
<dbReference type="InterPro" id="IPR043129">
    <property type="entry name" value="ATPase_NBD"/>
</dbReference>
<evidence type="ECO:0000256" key="4">
    <source>
        <dbReference type="ARBA" id="ARBA00022694"/>
    </source>
</evidence>
<evidence type="ECO:0000313" key="13">
    <source>
        <dbReference type="Proteomes" id="UP001519460"/>
    </source>
</evidence>
<dbReference type="Pfam" id="PF00814">
    <property type="entry name" value="TsaD"/>
    <property type="match status" value="1"/>
</dbReference>
<comment type="function">
    <text evidence="10">Required for the formation of a threonylcarbamoyl group on adenosine at position 37 (t(6)A37) in mitochondrial tRNAs that read codons beginning with adenine. Probably involved in the transfer of the threonylcarbamoyl moiety of threonylcarbamoyl-AMP (TC-AMP) to the N6 group of A37. Involved in mitochondrial genome maintenance.</text>
</comment>
<dbReference type="AlphaFoldDB" id="A0ABD0KCP2"/>
<dbReference type="EC" id="2.3.1.234" evidence="2"/>
<evidence type="ECO:0000256" key="5">
    <source>
        <dbReference type="ARBA" id="ARBA00022723"/>
    </source>
</evidence>
<keyword evidence="4 10" id="KW-0819">tRNA processing</keyword>
<comment type="catalytic activity">
    <reaction evidence="9 10">
        <text>L-threonylcarbamoyladenylate + adenosine(37) in tRNA = N(6)-L-threonylcarbamoyladenosine(37) in tRNA + AMP + H(+)</text>
        <dbReference type="Rhea" id="RHEA:37059"/>
        <dbReference type="Rhea" id="RHEA-COMP:10162"/>
        <dbReference type="Rhea" id="RHEA-COMP:10163"/>
        <dbReference type="ChEBI" id="CHEBI:15378"/>
        <dbReference type="ChEBI" id="CHEBI:73682"/>
        <dbReference type="ChEBI" id="CHEBI:74411"/>
        <dbReference type="ChEBI" id="CHEBI:74418"/>
        <dbReference type="ChEBI" id="CHEBI:456215"/>
        <dbReference type="EC" id="2.3.1.234"/>
    </reaction>
</comment>
<dbReference type="PRINTS" id="PR00789">
    <property type="entry name" value="OSIALOPTASE"/>
</dbReference>
<evidence type="ECO:0000256" key="8">
    <source>
        <dbReference type="ARBA" id="ARBA00023315"/>
    </source>
</evidence>
<evidence type="ECO:0000256" key="2">
    <source>
        <dbReference type="ARBA" id="ARBA00012156"/>
    </source>
</evidence>
<evidence type="ECO:0000259" key="11">
    <source>
        <dbReference type="Pfam" id="PF00814"/>
    </source>
</evidence>
<keyword evidence="5 10" id="KW-0479">Metal-binding</keyword>
<dbReference type="FunFam" id="3.30.420.40:FF:000083">
    <property type="entry name" value="Probable tRNA N6-adenosine threonylcarbamoyltransferase, mitochondrial"/>
    <property type="match status" value="1"/>
</dbReference>
<comment type="subcellular location">
    <subcellularLocation>
        <location evidence="1 10">Mitochondrion</location>
    </subcellularLocation>
</comment>
<dbReference type="NCBIfam" id="TIGR03723">
    <property type="entry name" value="T6A_TsaD_YgjD"/>
    <property type="match status" value="1"/>
</dbReference>
<evidence type="ECO:0000256" key="9">
    <source>
        <dbReference type="ARBA" id="ARBA00048117"/>
    </source>
</evidence>
<evidence type="ECO:0000256" key="6">
    <source>
        <dbReference type="ARBA" id="ARBA00022946"/>
    </source>
</evidence>
<evidence type="ECO:0000256" key="1">
    <source>
        <dbReference type="ARBA" id="ARBA00004173"/>
    </source>
</evidence>
<keyword evidence="8 10" id="KW-0012">Acyltransferase</keyword>
<sequence>MLSLFRRVTYCKYAQLKRQQLLASSEGTVAESASRAASNSASACGAPRNDSRRRLVLGIETSCDDTGAAVVDEHGTIVGDALNSQTKTHIEFGGIIPPIARDLHQKHIESVVQLSLDRAGVTLQDLDAVAVTVKPGLALCLKVGLEHARMLVKKSRLPLIPIHHMEAHALTARMIERIDFPFLVLLASGGHCLLAVARNVSDFLLLGTSMDDSPGEAYDKTARQLKLKNLSACSGLSGGAAIELIAQSGNPKAFQFPQVMTQLPDCNFSFSGIKTAARKIIEMEEKRLNVPPSQVVPTAPDICASFQYAVLHHLARRLQRAFLFCELKGLLPKEKTLVVSGGVASNAYLRGGLQKVCEQNSCHLVCPPAQLCTDNGIMIAWNGMEKLLEGIGIAENPETVDLEAK</sequence>
<reference evidence="12 13" key="1">
    <citation type="journal article" date="2023" name="Sci. Data">
        <title>Genome assembly of the Korean intertidal mud-creeper Batillaria attramentaria.</title>
        <authorList>
            <person name="Patra A.K."/>
            <person name="Ho P.T."/>
            <person name="Jun S."/>
            <person name="Lee S.J."/>
            <person name="Kim Y."/>
            <person name="Won Y.J."/>
        </authorList>
    </citation>
    <scope>NUCLEOTIDE SEQUENCE [LARGE SCALE GENOMIC DNA]</scope>
    <source>
        <strain evidence="12">Wonlab-2016</strain>
    </source>
</reference>
<proteinExistence type="inferred from homology"/>
<keyword evidence="13" id="KW-1185">Reference proteome</keyword>
<evidence type="ECO:0000256" key="3">
    <source>
        <dbReference type="ARBA" id="ARBA00022679"/>
    </source>
</evidence>
<dbReference type="EMBL" id="JACVVK020000202">
    <property type="protein sequence ID" value="KAK7484909.1"/>
    <property type="molecule type" value="Genomic_DNA"/>
</dbReference>
<dbReference type="GO" id="GO:0046872">
    <property type="term" value="F:metal ion binding"/>
    <property type="evidence" value="ECO:0007669"/>
    <property type="project" value="UniProtKB-KW"/>
</dbReference>
<dbReference type="PANTHER" id="PTHR11735">
    <property type="entry name" value="TRNA N6-ADENOSINE THREONYLCARBAMOYLTRANSFERASE"/>
    <property type="match status" value="1"/>
</dbReference>
<comment type="subunit">
    <text evidence="10">Homodimer.</text>
</comment>
<keyword evidence="7 10" id="KW-0496">Mitochondrion</keyword>
<dbReference type="GO" id="GO:0002949">
    <property type="term" value="P:tRNA threonylcarbamoyladenosine modification"/>
    <property type="evidence" value="ECO:0007669"/>
    <property type="project" value="UniProtKB-UniRule"/>
</dbReference>
<dbReference type="Proteomes" id="UP001519460">
    <property type="component" value="Unassembled WGS sequence"/>
</dbReference>
<gene>
    <name evidence="12" type="ORF">BaRGS_00023829</name>
</gene>
<comment type="similarity">
    <text evidence="10">Belongs to the KAE1 / TsaD family.</text>
</comment>
<protein>
    <recommendedName>
        <fullName evidence="2">N(6)-L-threonylcarbamoyladenine synthase</fullName>
        <ecNumber evidence="2">2.3.1.234</ecNumber>
    </recommendedName>
</protein>
<comment type="cofactor">
    <cofactor evidence="10">
        <name>a divalent metal cation</name>
        <dbReference type="ChEBI" id="CHEBI:60240"/>
    </cofactor>
    <text evidence="10">Binds 1 divalent metal cation per subunit.</text>
</comment>
<dbReference type="InterPro" id="IPR017861">
    <property type="entry name" value="KAE1/TsaD"/>
</dbReference>
<organism evidence="12 13">
    <name type="scientific">Batillaria attramentaria</name>
    <dbReference type="NCBI Taxonomy" id="370345"/>
    <lineage>
        <taxon>Eukaryota</taxon>
        <taxon>Metazoa</taxon>
        <taxon>Spiralia</taxon>
        <taxon>Lophotrochozoa</taxon>
        <taxon>Mollusca</taxon>
        <taxon>Gastropoda</taxon>
        <taxon>Caenogastropoda</taxon>
        <taxon>Sorbeoconcha</taxon>
        <taxon>Cerithioidea</taxon>
        <taxon>Batillariidae</taxon>
        <taxon>Batillaria</taxon>
    </lineage>
</organism>
<evidence type="ECO:0000256" key="7">
    <source>
        <dbReference type="ARBA" id="ARBA00023128"/>
    </source>
</evidence>
<dbReference type="NCBIfam" id="TIGR00329">
    <property type="entry name" value="gcp_kae1"/>
    <property type="match status" value="1"/>
</dbReference>
<accession>A0ABD0KCP2</accession>
<evidence type="ECO:0000313" key="12">
    <source>
        <dbReference type="EMBL" id="KAK7484909.1"/>
    </source>
</evidence>
<evidence type="ECO:0000256" key="10">
    <source>
        <dbReference type="HAMAP-Rule" id="MF_03179"/>
    </source>
</evidence>
<dbReference type="GO" id="GO:0061711">
    <property type="term" value="F:tRNA N(6)-L-threonylcarbamoyladenine synthase activity"/>
    <property type="evidence" value="ECO:0007669"/>
    <property type="project" value="UniProtKB-EC"/>
</dbReference>
<dbReference type="CDD" id="cd24134">
    <property type="entry name" value="ASKHA_NBD_OSGEPL1_QRI7_euk"/>
    <property type="match status" value="1"/>
</dbReference>
<dbReference type="InterPro" id="IPR000905">
    <property type="entry name" value="Gcp-like_dom"/>
</dbReference>
<dbReference type="PANTHER" id="PTHR11735:SF6">
    <property type="entry name" value="TRNA N6-ADENOSINE THREONYLCARBAMOYLTRANSFERASE, MITOCHONDRIAL"/>
    <property type="match status" value="1"/>
</dbReference>
<dbReference type="InterPro" id="IPR022450">
    <property type="entry name" value="TsaD"/>
</dbReference>